<evidence type="ECO:0000313" key="2">
    <source>
        <dbReference type="EMBL" id="CCM62503.1"/>
    </source>
</evidence>
<evidence type="ECO:0000256" key="1">
    <source>
        <dbReference type="SAM" id="Phobius"/>
    </source>
</evidence>
<accession>R4YWS3</accession>
<gene>
    <name evidence="2" type="ORF">BN381_130061</name>
</gene>
<name>R4YWS3_9ACTN</name>
<dbReference type="EMBL" id="CANL01000005">
    <property type="protein sequence ID" value="CCM62503.1"/>
    <property type="molecule type" value="Genomic_DNA"/>
</dbReference>
<sequence length="34" mass="3727">MSRFFESIETLIRIVALIGGAILGLLLMVMTFAV</sequence>
<evidence type="ECO:0000313" key="3">
    <source>
        <dbReference type="Proteomes" id="UP000018291"/>
    </source>
</evidence>
<organism evidence="2 3">
    <name type="scientific">Candidatus Neomicrothrix parvicella RN1</name>
    <dbReference type="NCBI Taxonomy" id="1229780"/>
    <lineage>
        <taxon>Bacteria</taxon>
        <taxon>Bacillati</taxon>
        <taxon>Actinomycetota</taxon>
        <taxon>Acidimicrobiia</taxon>
        <taxon>Acidimicrobiales</taxon>
        <taxon>Microthrixaceae</taxon>
        <taxon>Candidatus Neomicrothrix</taxon>
    </lineage>
</organism>
<keyword evidence="3" id="KW-1185">Reference proteome</keyword>
<dbReference type="AlphaFoldDB" id="R4YWS3"/>
<proteinExistence type="predicted"/>
<keyword evidence="1" id="KW-0812">Transmembrane</keyword>
<feature type="transmembrane region" description="Helical" evidence="1">
    <location>
        <begin position="12"/>
        <end position="33"/>
    </location>
</feature>
<protein>
    <submittedName>
        <fullName evidence="2">Uncharacterized protein</fullName>
    </submittedName>
</protein>
<comment type="caution">
    <text evidence="2">The sequence shown here is derived from an EMBL/GenBank/DDBJ whole genome shotgun (WGS) entry which is preliminary data.</text>
</comment>
<keyword evidence="1" id="KW-0472">Membrane</keyword>
<dbReference type="Proteomes" id="UP000018291">
    <property type="component" value="Unassembled WGS sequence"/>
</dbReference>
<dbReference type="HOGENOM" id="CLU_3372752_0_0_11"/>
<keyword evidence="1" id="KW-1133">Transmembrane helix</keyword>
<reference evidence="2 3" key="1">
    <citation type="journal article" date="2013" name="ISME J.">
        <title>Metabolic model for the filamentous 'Candidatus Microthrix parvicella' based on genomic and metagenomic analyses.</title>
        <authorList>
            <person name="Jon McIlroy S."/>
            <person name="Kristiansen R."/>
            <person name="Albertsen M."/>
            <person name="Michael Karst S."/>
            <person name="Rossetti S."/>
            <person name="Lund Nielsen J."/>
            <person name="Tandoi V."/>
            <person name="James Seviour R."/>
            <person name="Nielsen P.H."/>
        </authorList>
    </citation>
    <scope>NUCLEOTIDE SEQUENCE [LARGE SCALE GENOMIC DNA]</scope>
    <source>
        <strain evidence="2 3">RN1</strain>
    </source>
</reference>